<dbReference type="SUPFAM" id="SSF53335">
    <property type="entry name" value="S-adenosyl-L-methionine-dependent methyltransferases"/>
    <property type="match status" value="1"/>
</dbReference>
<protein>
    <submittedName>
        <fullName evidence="4">Class I SAM-dependent methyltransferase</fullName>
    </submittedName>
</protein>
<keyword evidence="2 4" id="KW-0808">Transferase</keyword>
<dbReference type="PANTHER" id="PTHR44942:SF4">
    <property type="entry name" value="METHYLTRANSFERASE TYPE 11 DOMAIN-CONTAINING PROTEIN"/>
    <property type="match status" value="1"/>
</dbReference>
<dbReference type="Proteomes" id="UP000295258">
    <property type="component" value="Unassembled WGS sequence"/>
</dbReference>
<proteinExistence type="predicted"/>
<dbReference type="Gene3D" id="3.40.50.150">
    <property type="entry name" value="Vaccinia Virus protein VP39"/>
    <property type="match status" value="1"/>
</dbReference>
<dbReference type="GO" id="GO:0032259">
    <property type="term" value="P:methylation"/>
    <property type="evidence" value="ECO:0007669"/>
    <property type="project" value="UniProtKB-KW"/>
</dbReference>
<dbReference type="InterPro" id="IPR041698">
    <property type="entry name" value="Methyltransf_25"/>
</dbReference>
<name>A0A4R4V235_9ACTN</name>
<evidence type="ECO:0000313" key="5">
    <source>
        <dbReference type="Proteomes" id="UP000295258"/>
    </source>
</evidence>
<feature type="domain" description="Methyltransferase" evidence="3">
    <location>
        <begin position="48"/>
        <end position="133"/>
    </location>
</feature>
<keyword evidence="1 4" id="KW-0489">Methyltransferase</keyword>
<dbReference type="CDD" id="cd02440">
    <property type="entry name" value="AdoMet_MTases"/>
    <property type="match status" value="1"/>
</dbReference>
<evidence type="ECO:0000256" key="1">
    <source>
        <dbReference type="ARBA" id="ARBA00022603"/>
    </source>
</evidence>
<evidence type="ECO:0000313" key="4">
    <source>
        <dbReference type="EMBL" id="TDC97126.1"/>
    </source>
</evidence>
<dbReference type="RefSeq" id="WP_132602625.1">
    <property type="nucleotide sequence ID" value="NZ_SMKO01000157.1"/>
</dbReference>
<evidence type="ECO:0000259" key="3">
    <source>
        <dbReference type="Pfam" id="PF13649"/>
    </source>
</evidence>
<evidence type="ECO:0000256" key="2">
    <source>
        <dbReference type="ARBA" id="ARBA00022679"/>
    </source>
</evidence>
<dbReference type="AlphaFoldDB" id="A0A4R4V235"/>
<dbReference type="PANTHER" id="PTHR44942">
    <property type="entry name" value="METHYLTRANSF_11 DOMAIN-CONTAINING PROTEIN"/>
    <property type="match status" value="1"/>
</dbReference>
<dbReference type="Pfam" id="PF13649">
    <property type="entry name" value="Methyltransf_25"/>
    <property type="match status" value="1"/>
</dbReference>
<accession>A0A4R4V235</accession>
<dbReference type="EMBL" id="SMKO01000157">
    <property type="protein sequence ID" value="TDC97126.1"/>
    <property type="molecule type" value="Genomic_DNA"/>
</dbReference>
<organism evidence="4 5">
    <name type="scientific">Nonomuraea deserti</name>
    <dbReference type="NCBI Taxonomy" id="1848322"/>
    <lineage>
        <taxon>Bacteria</taxon>
        <taxon>Bacillati</taxon>
        <taxon>Actinomycetota</taxon>
        <taxon>Actinomycetes</taxon>
        <taxon>Streptosporangiales</taxon>
        <taxon>Streptosporangiaceae</taxon>
        <taxon>Nonomuraea</taxon>
    </lineage>
</organism>
<sequence>MPHAPQELHLDHERAGSFGSVAEQYDRYRLTYPRELIDDLAGLQPTKVLDVGCGTGKATVALAERGLSVLGVELDERMAQVARSHGVAVEVAAFESWDAAGRTFDVVTCGDAWHWIDPVRGVAKAAEVLNVGGTIARFWTSTVLSEAVSAAFDPIYRRYAPEIAQVWRPAQNMSRFHASSADLFERSSAFSPVEMRSYQWKHSFAGDEWIGLAATISDHQRLGTERLTALLQALRTRIEELGGTVHAHHETYVLLAQRV</sequence>
<dbReference type="GO" id="GO:0008168">
    <property type="term" value="F:methyltransferase activity"/>
    <property type="evidence" value="ECO:0007669"/>
    <property type="project" value="UniProtKB-KW"/>
</dbReference>
<reference evidence="4 5" key="1">
    <citation type="submission" date="2019-03" db="EMBL/GenBank/DDBJ databases">
        <title>Draft genome sequences of novel Actinobacteria.</title>
        <authorList>
            <person name="Sahin N."/>
            <person name="Ay H."/>
            <person name="Saygin H."/>
        </authorList>
    </citation>
    <scope>NUCLEOTIDE SEQUENCE [LARGE SCALE GENOMIC DNA]</scope>
    <source>
        <strain evidence="4 5">KC310</strain>
    </source>
</reference>
<comment type="caution">
    <text evidence="4">The sequence shown here is derived from an EMBL/GenBank/DDBJ whole genome shotgun (WGS) entry which is preliminary data.</text>
</comment>
<dbReference type="InterPro" id="IPR029063">
    <property type="entry name" value="SAM-dependent_MTases_sf"/>
</dbReference>
<dbReference type="InterPro" id="IPR051052">
    <property type="entry name" value="Diverse_substrate_MTase"/>
</dbReference>
<gene>
    <name evidence="4" type="ORF">E1292_37660</name>
</gene>
<keyword evidence="5" id="KW-1185">Reference proteome</keyword>